<protein>
    <recommendedName>
        <fullName evidence="4">GIY-YIG homing endonuclease</fullName>
    </recommendedName>
</protein>
<proteinExistence type="predicted"/>
<sequence length="692" mass="77489">MLQRTAKRLISTKAADVYAERQAATALRQKAELLNEPPPPSGVEEVKITKRRIGKAERDERMDITLALTPVRTYMGGFTRPTDLRASNWTSGGRYNEIGKIYHPPPAAAYEPHTVFLLESRYNVVHGIGRADCHDHIVGVCRESDFPAVLKKLNSSECGHEYMESMDNARWPFLPPKKVKHVKWWESGENPEELVRQALEGEADGETKRYSEPEPPVLPGNRSERRALKLAMRSRKVPTELLPVSGSSAVQIRTFYSSSRVLADEKTSRSDRASIPGSSWARPHKPSQDADDNVVPTYYVERKKQRASISERKEEEGGLMAELSAGILSDGVAAQTRVIPEKIPVEVRGPDGSVRHPSGFEPPTPETEFHPSASKIATEEDPMLTTIKIPWDSALAPEPEVESEPANAEASSSSSVVKGIRGFHTSAVARASEVPIEYEHVPQDAPVEEAKAVLKRIREQYLPTLSKEPFWRPLLSLTFSTRPIALTISRLAKSHPRGLPFYASINDHDRKFGPSYDARIRNMRLERMAGLTIELAKVMSGERGGIIGVRFKPEERGRGIDGEGLDDKIPLEKRIVKIGVGEWYPLANEVKEAFQLDGEAAGDHVTETLQIFGLDEFGNRTDGVAWPESKTIREGKEWYKSVEKRALANLSSEEVEKMTPKQRKEIIGDYCREHKVQIAYDTTDRHHSVYYP</sequence>
<feature type="compositionally biased region" description="Basic and acidic residues" evidence="1">
    <location>
        <begin position="262"/>
        <end position="272"/>
    </location>
</feature>
<organism evidence="2 3">
    <name type="scientific">Somion occarium</name>
    <dbReference type="NCBI Taxonomy" id="3059160"/>
    <lineage>
        <taxon>Eukaryota</taxon>
        <taxon>Fungi</taxon>
        <taxon>Dikarya</taxon>
        <taxon>Basidiomycota</taxon>
        <taxon>Agaricomycotina</taxon>
        <taxon>Agaricomycetes</taxon>
        <taxon>Polyporales</taxon>
        <taxon>Cerrenaceae</taxon>
        <taxon>Somion</taxon>
    </lineage>
</organism>
<evidence type="ECO:0000313" key="2">
    <source>
        <dbReference type="EMBL" id="CAL1702817.1"/>
    </source>
</evidence>
<feature type="region of interest" description="Disordered" evidence="1">
    <location>
        <begin position="261"/>
        <end position="295"/>
    </location>
</feature>
<keyword evidence="3" id="KW-1185">Reference proteome</keyword>
<evidence type="ECO:0000313" key="3">
    <source>
        <dbReference type="Proteomes" id="UP001497453"/>
    </source>
</evidence>
<accession>A0ABP1D6V1</accession>
<gene>
    <name evidence="2" type="ORF">GFSPODELE1_LOCUS4245</name>
</gene>
<feature type="region of interest" description="Disordered" evidence="1">
    <location>
        <begin position="347"/>
        <end position="370"/>
    </location>
</feature>
<feature type="region of interest" description="Disordered" evidence="1">
    <location>
        <begin position="202"/>
        <end position="223"/>
    </location>
</feature>
<dbReference type="EMBL" id="OZ037945">
    <property type="protein sequence ID" value="CAL1702817.1"/>
    <property type="molecule type" value="Genomic_DNA"/>
</dbReference>
<name>A0ABP1D6V1_9APHY</name>
<dbReference type="Proteomes" id="UP001497453">
    <property type="component" value="Chromosome 2"/>
</dbReference>
<evidence type="ECO:0008006" key="4">
    <source>
        <dbReference type="Google" id="ProtNLM"/>
    </source>
</evidence>
<evidence type="ECO:0000256" key="1">
    <source>
        <dbReference type="SAM" id="MobiDB-lite"/>
    </source>
</evidence>
<reference evidence="3" key="1">
    <citation type="submission" date="2024-04" db="EMBL/GenBank/DDBJ databases">
        <authorList>
            <person name="Shaw F."/>
            <person name="Minotto A."/>
        </authorList>
    </citation>
    <scope>NUCLEOTIDE SEQUENCE [LARGE SCALE GENOMIC DNA]</scope>
</reference>